<dbReference type="STRING" id="1325564.NSJP_2929"/>
<dbReference type="RefSeq" id="WP_155970203.1">
    <property type="nucleotide sequence ID" value="NZ_LT828648.1"/>
</dbReference>
<evidence type="ECO:0000313" key="2">
    <source>
        <dbReference type="Proteomes" id="UP000192042"/>
    </source>
</evidence>
<dbReference type="KEGG" id="nja:NSJP_2929"/>
<dbReference type="EMBL" id="LT828648">
    <property type="protein sequence ID" value="SLM49096.1"/>
    <property type="molecule type" value="Genomic_DNA"/>
</dbReference>
<sequence>MTSGEHNRITGQTQEGFNISLDAQADQVKQAWVRFGTIDPAGNHKWEASIALKGSSVSKGQKKIIASVYDDQLPAKPQDCFYQILCEVEGPHGDPVTLITEPTPLA</sequence>
<protein>
    <submittedName>
        <fullName evidence="1">Uncharacterized protein</fullName>
    </submittedName>
</protein>
<organism evidence="1 2">
    <name type="scientific">Nitrospira japonica</name>
    <dbReference type="NCBI Taxonomy" id="1325564"/>
    <lineage>
        <taxon>Bacteria</taxon>
        <taxon>Pseudomonadati</taxon>
        <taxon>Nitrospirota</taxon>
        <taxon>Nitrospiria</taxon>
        <taxon>Nitrospirales</taxon>
        <taxon>Nitrospiraceae</taxon>
        <taxon>Nitrospira</taxon>
    </lineage>
</organism>
<dbReference type="AlphaFoldDB" id="A0A1W1I7V9"/>
<name>A0A1W1I7V9_9BACT</name>
<gene>
    <name evidence="1" type="ORF">NSJP_2929</name>
</gene>
<reference evidence="1 2" key="1">
    <citation type="submission" date="2017-03" db="EMBL/GenBank/DDBJ databases">
        <authorList>
            <person name="Afonso C.L."/>
            <person name="Miller P.J."/>
            <person name="Scott M.A."/>
            <person name="Spackman E."/>
            <person name="Goraichik I."/>
            <person name="Dimitrov K.M."/>
            <person name="Suarez D.L."/>
            <person name="Swayne D.E."/>
        </authorList>
    </citation>
    <scope>NUCLEOTIDE SEQUENCE [LARGE SCALE GENOMIC DNA]</scope>
    <source>
        <strain evidence="1">Genome sequencing of Nitrospira japonica strain NJ11</strain>
    </source>
</reference>
<proteinExistence type="predicted"/>
<dbReference type="Proteomes" id="UP000192042">
    <property type="component" value="Chromosome I"/>
</dbReference>
<keyword evidence="2" id="KW-1185">Reference proteome</keyword>
<evidence type="ECO:0000313" key="1">
    <source>
        <dbReference type="EMBL" id="SLM49096.1"/>
    </source>
</evidence>
<accession>A0A1W1I7V9</accession>